<dbReference type="EMBL" id="KB021229">
    <property type="protein sequence ID" value="ELA24871.1"/>
    <property type="molecule type" value="Genomic_DNA"/>
</dbReference>
<feature type="compositionally biased region" description="Basic and acidic residues" evidence="1">
    <location>
        <begin position="1128"/>
        <end position="1154"/>
    </location>
</feature>
<sequence length="1353" mass="144968">MSKKDKKKAKKAKAAAAGEPDDVEDTQALDVDDSPSAAEPGASAPIESSAQPEPASIPDAANAPGAEDIALWAGDDGWAIQPNSKKSKKDKKKKRAAAQAADDADAVVAQPEESSSKPEEIVAEQAPPSPPAQEDERSPSLEDAVNEHQTTAETSDVPLETSEAVVEGVPEDVPGVSRVPDAPHDTSAGDEQPQAPQEADDAGFEVPTKKSKKNKKKKQQQQSSEHLQLSRDPQPLDDTLPEDSSKASTQEDTLILDRPEDAPNPASVSQPPPDVEAEVPQEAQTMPSDSIADTTVLAEDEFPVVTKKSKKDKKKKKKGPETPDEPTVTPATEPVVEQTSPPQQTPAPESQPAPAEVPAVDEPAFEQVDSSEQARVVEPDAPSFSTPMPAEEARPLEEEEPVSPKKSKKDKKKKKKGASADILAEQPLPTETETPPAPEAALIGQPEQMVMPETESTPQPTDVFTEDATTTTDEPQPLQEEVAREQPMDTAPDDESVRQESSIHDAIVDEATPAVIAEPSQHEGPMDLDVAATEELSKADVPPVAETALADTVLDPTQTAEAPQPVTVNAEDEFPIPEKKSKKDKKKGKKAQEAQVEPALEAEPPVEQSLREETVAAEPEPASAAVEPAEEIPILEEEKTPVQAPEIIETSQPVVAEDEFPLPDKKAKKSKKKKGQALEMIKPQPSLEAAAESAVNPVTERSLDIPSDNVPSAEDISQEPPTDTPADLNDVQEPATEAQDVLLPDADTLMEDVALEADKARSDEADTFDIIDDEPSSPKLSKKDKKKKKKAKLQDDSNVLSDATPTVEPPQETSADLIESTLPSEEVPADPASNATGLTAPATLPAEDSMDVMPSQSAEADVVHTQESTAPQPEQEIPLTPKKSKKDKKKKKKGLSMDDAAVEQETSRSLPVADGASDDLPAAANLPAAEAPTNNPAEASIPAPIEPVVEKAEFQDEMDIDVKPPTTVEQAPPTSTSDAPVVVTETLPEPAQPEEIVPVAPITVDQPTTTSEPKLESVNDVPSASLEDAIRTKEAAVALLEDEWPETLPAKKSKKDKKKKKSQAQNDLMASEAATPAGPAVEEFKEEEPAVSTIEEAKIPDIAAPDVFPDERNLSEPLNVDANMGLVREMERPHSPADKILGKQEKTPAEEKQQDAAADAASFDPLAAWTNEWSSAPTKKSKKDKKKKKRQNQVLEDAEVATPQEDDITSFKPESEPSTAADSFNNPPTIAEPSDAISNPPSPARARTPALAEQSILSVRSRSPDLKEHSVLSRRSESPDLAERSLLSGRSRTPNYAEQSKDPVSWLYGGVTSFEKDPVSWLYRGLTSFKKVSVSGIYGRFIPYQAISISQLY</sequence>
<feature type="compositionally biased region" description="Basic residues" evidence="1">
    <location>
        <begin position="85"/>
        <end position="96"/>
    </location>
</feature>
<feature type="region of interest" description="Disordered" evidence="1">
    <location>
        <begin position="1041"/>
        <end position="1298"/>
    </location>
</feature>
<feature type="compositionally biased region" description="Low complexity" evidence="1">
    <location>
        <begin position="835"/>
        <end position="846"/>
    </location>
</feature>
<feature type="compositionally biased region" description="Basic residues" evidence="1">
    <location>
        <begin position="882"/>
        <end position="894"/>
    </location>
</feature>
<feature type="compositionally biased region" description="Polar residues" evidence="1">
    <location>
        <begin position="1216"/>
        <end position="1228"/>
    </location>
</feature>
<feature type="region of interest" description="Disordered" evidence="1">
    <location>
        <begin position="452"/>
        <end position="1026"/>
    </location>
</feature>
<proteinExistence type="predicted"/>
<feature type="compositionally biased region" description="Low complexity" evidence="1">
    <location>
        <begin position="461"/>
        <end position="473"/>
    </location>
</feature>
<feature type="compositionally biased region" description="Acidic residues" evidence="1">
    <location>
        <begin position="1196"/>
        <end position="1208"/>
    </location>
</feature>
<feature type="compositionally biased region" description="Low complexity" evidence="1">
    <location>
        <begin position="918"/>
        <end position="947"/>
    </location>
</feature>
<dbReference type="STRING" id="1213859.L2FFS9"/>
<evidence type="ECO:0000256" key="1">
    <source>
        <dbReference type="SAM" id="MobiDB-lite"/>
    </source>
</evidence>
<feature type="compositionally biased region" description="Low complexity" evidence="1">
    <location>
        <begin position="165"/>
        <end position="176"/>
    </location>
</feature>
<feature type="compositionally biased region" description="Basic residues" evidence="1">
    <location>
        <begin position="307"/>
        <end position="318"/>
    </location>
</feature>
<feature type="compositionally biased region" description="Low complexity" evidence="1">
    <location>
        <begin position="1155"/>
        <end position="1168"/>
    </location>
</feature>
<feature type="compositionally biased region" description="Basic residues" evidence="1">
    <location>
        <begin position="666"/>
        <end position="675"/>
    </location>
</feature>
<feature type="compositionally biased region" description="Basic residues" evidence="1">
    <location>
        <begin position="405"/>
        <end position="417"/>
    </location>
</feature>
<feature type="compositionally biased region" description="Polar residues" evidence="1">
    <location>
        <begin position="282"/>
        <end position="293"/>
    </location>
</feature>
<feature type="compositionally biased region" description="Low complexity" evidence="1">
    <location>
        <begin position="423"/>
        <end position="439"/>
    </location>
</feature>
<feature type="compositionally biased region" description="Low complexity" evidence="1">
    <location>
        <begin position="593"/>
        <end position="608"/>
    </location>
</feature>
<feature type="compositionally biased region" description="Low complexity" evidence="1">
    <location>
        <begin position="34"/>
        <end position="50"/>
    </location>
</feature>
<accession>L2FFS9</accession>
<feature type="compositionally biased region" description="Basic residues" evidence="1">
    <location>
        <begin position="209"/>
        <end position="219"/>
    </location>
</feature>
<name>L2FFS9_COLFN</name>
<feature type="compositionally biased region" description="Basic residues" evidence="1">
    <location>
        <begin position="780"/>
        <end position="791"/>
    </location>
</feature>
<evidence type="ECO:0000313" key="2">
    <source>
        <dbReference type="EMBL" id="ELA24871.1"/>
    </source>
</evidence>
<feature type="compositionally biased region" description="Low complexity" evidence="1">
    <location>
        <begin position="97"/>
        <end position="110"/>
    </location>
</feature>
<feature type="compositionally biased region" description="Polar residues" evidence="1">
    <location>
        <begin position="967"/>
        <end position="978"/>
    </location>
</feature>
<feature type="compositionally biased region" description="Basic residues" evidence="1">
    <location>
        <begin position="1"/>
        <end position="13"/>
    </location>
</feature>
<feature type="compositionally biased region" description="Polar residues" evidence="1">
    <location>
        <begin position="1288"/>
        <end position="1298"/>
    </location>
</feature>
<feature type="compositionally biased region" description="Basic and acidic residues" evidence="1">
    <location>
        <begin position="495"/>
        <end position="507"/>
    </location>
</feature>
<feature type="compositionally biased region" description="Basic residues" evidence="1">
    <location>
        <begin position="1179"/>
        <end position="1191"/>
    </location>
</feature>
<feature type="compositionally biased region" description="Acidic residues" evidence="1">
    <location>
        <begin position="19"/>
        <end position="33"/>
    </location>
</feature>
<feature type="compositionally biased region" description="Low complexity" evidence="1">
    <location>
        <begin position="616"/>
        <end position="627"/>
    </location>
</feature>
<feature type="compositionally biased region" description="Acidic residues" evidence="1">
    <location>
        <begin position="765"/>
        <end position="775"/>
    </location>
</feature>
<feature type="compositionally biased region" description="Basic and acidic residues" evidence="1">
    <location>
        <begin position="1262"/>
        <end position="1283"/>
    </location>
</feature>
<dbReference type="HOGENOM" id="CLU_257527_0_0_1"/>
<gene>
    <name evidence="2" type="ORF">CGGC5_13845</name>
</gene>
<feature type="compositionally biased region" description="Basic residues" evidence="1">
    <location>
        <begin position="1051"/>
        <end position="1062"/>
    </location>
</feature>
<feature type="compositionally biased region" description="Low complexity" evidence="1">
    <location>
        <begin position="352"/>
        <end position="362"/>
    </location>
</feature>
<feature type="region of interest" description="Disordered" evidence="1">
    <location>
        <begin position="1"/>
        <end position="439"/>
    </location>
</feature>
<organism evidence="2">
    <name type="scientific">Colletotrichum fructicola (strain Nara gc5)</name>
    <name type="common">Anthracnose fungus</name>
    <name type="synonym">Colletotrichum gloeosporioides (strain Nara gc5)</name>
    <dbReference type="NCBI Taxonomy" id="1213859"/>
    <lineage>
        <taxon>Eukaryota</taxon>
        <taxon>Fungi</taxon>
        <taxon>Dikarya</taxon>
        <taxon>Ascomycota</taxon>
        <taxon>Pezizomycotina</taxon>
        <taxon>Sordariomycetes</taxon>
        <taxon>Hypocreomycetidae</taxon>
        <taxon>Glomerellales</taxon>
        <taxon>Glomerellaceae</taxon>
        <taxon>Colletotrichum</taxon>
        <taxon>Colletotrichum gloeosporioides species complex</taxon>
    </lineage>
</organism>
<protein>
    <submittedName>
        <fullName evidence="2">Uncharacterized protein</fullName>
    </submittedName>
</protein>
<reference evidence="2" key="1">
    <citation type="submission" date="2012-08" db="EMBL/GenBank/DDBJ databases">
        <title>Genome analysis of Colletotrichum orbiculare and Colletotrichum fructicola.</title>
        <authorList>
            <person name="Gan P.H.P."/>
            <person name="Ikeda K."/>
            <person name="Irieda H."/>
            <person name="Narusaka M."/>
            <person name="O'Connell R.J."/>
            <person name="Narusaka Y."/>
            <person name="Takano Y."/>
            <person name="Kubo Y."/>
            <person name="Shirasu K."/>
        </authorList>
    </citation>
    <scope>NUCLEOTIDE SEQUENCE</scope>
    <source>
        <strain evidence="2">Nara gc5</strain>
    </source>
</reference>